<dbReference type="Proteomes" id="UP000436284">
    <property type="component" value="Unassembled WGS sequence"/>
</dbReference>
<organism evidence="1 2">
    <name type="scientific">Salinicoccus hispanicus</name>
    <dbReference type="NCBI Taxonomy" id="157225"/>
    <lineage>
        <taxon>Bacteria</taxon>
        <taxon>Bacillati</taxon>
        <taxon>Bacillota</taxon>
        <taxon>Bacilli</taxon>
        <taxon>Bacillales</taxon>
        <taxon>Staphylococcaceae</taxon>
        <taxon>Salinicoccus</taxon>
    </lineage>
</organism>
<accession>A0A6N8U0D8</accession>
<evidence type="ECO:0000313" key="2">
    <source>
        <dbReference type="Proteomes" id="UP000436284"/>
    </source>
</evidence>
<sequence>MFKVYFENGRAILVDSNDGIEGSYNFDNDTLEMNLEGDKNRLDFVIEDIKLVEEDNYVGKFESFVAETEDQKNQLGTDLLNNRVKDNEGRYREVRLIKSDDQSIVDEE</sequence>
<protein>
    <submittedName>
        <fullName evidence="1">Uncharacterized protein</fullName>
    </submittedName>
</protein>
<comment type="caution">
    <text evidence="1">The sequence shown here is derived from an EMBL/GenBank/DDBJ whole genome shotgun (WGS) entry which is preliminary data.</text>
</comment>
<reference evidence="1 2" key="1">
    <citation type="submission" date="2019-12" db="EMBL/GenBank/DDBJ databases">
        <title>Salinicoccus cyprini sp. nov., isolated from gastro-intestinal tract of mirror carp, Cyprinus carpio var. specularis, collected from Gobind Sagar Reservoir, Himachal Pradesh, India.</title>
        <authorList>
            <person name="Talwar C."/>
            <person name="Singh A.K."/>
            <person name="Lal R."/>
            <person name="Negi R.K."/>
        </authorList>
    </citation>
    <scope>NUCLEOTIDE SEQUENCE [LARGE SCALE GENOMIC DNA]</scope>
    <source>
        <strain evidence="1 2">J-82</strain>
    </source>
</reference>
<gene>
    <name evidence="1" type="ORF">GQ671_05745</name>
</gene>
<keyword evidence="2" id="KW-1185">Reference proteome</keyword>
<dbReference type="EMBL" id="WUUK01000002">
    <property type="protein sequence ID" value="MXQ50767.1"/>
    <property type="molecule type" value="Genomic_DNA"/>
</dbReference>
<proteinExistence type="predicted"/>
<evidence type="ECO:0000313" key="1">
    <source>
        <dbReference type="EMBL" id="MXQ50767.1"/>
    </source>
</evidence>
<name>A0A6N8U0D8_9STAP</name>
<dbReference type="AlphaFoldDB" id="A0A6N8U0D8"/>
<dbReference type="RefSeq" id="WP_160654033.1">
    <property type="nucleotide sequence ID" value="NZ_JBHRWU010000001.1"/>
</dbReference>